<dbReference type="PROSITE" id="PS00599">
    <property type="entry name" value="AA_TRANSFER_CLASS_2"/>
    <property type="match status" value="1"/>
</dbReference>
<comment type="similarity">
    <text evidence="3">Belongs to the class-II pyridoxal-phosphate-dependent aminotransferase family. BioF subfamily.</text>
</comment>
<gene>
    <name evidence="8" type="ORF">F8C82_07405</name>
</gene>
<feature type="domain" description="Aminotransferase class I/classII large" evidence="7">
    <location>
        <begin position="48"/>
        <end position="382"/>
    </location>
</feature>
<dbReference type="PANTHER" id="PTHR13693:SF77">
    <property type="entry name" value="8-AMINO-7-OXONONANOATE SYNTHASE"/>
    <property type="match status" value="1"/>
</dbReference>
<comment type="cofactor">
    <cofactor evidence="1 6">
        <name>pyridoxal 5'-phosphate</name>
        <dbReference type="ChEBI" id="CHEBI:597326"/>
    </cofactor>
</comment>
<dbReference type="InterPro" id="IPR015424">
    <property type="entry name" value="PyrdxlP-dep_Trfase"/>
</dbReference>
<dbReference type="SUPFAM" id="SSF53383">
    <property type="entry name" value="PLP-dependent transferases"/>
    <property type="match status" value="1"/>
</dbReference>
<dbReference type="Pfam" id="PF00155">
    <property type="entry name" value="Aminotran_1_2"/>
    <property type="match status" value="1"/>
</dbReference>
<comment type="pathway">
    <text evidence="2">Lipid metabolism.</text>
</comment>
<dbReference type="GO" id="GO:0030170">
    <property type="term" value="F:pyridoxal phosphate binding"/>
    <property type="evidence" value="ECO:0007669"/>
    <property type="project" value="InterPro"/>
</dbReference>
<evidence type="ECO:0000259" key="7">
    <source>
        <dbReference type="Pfam" id="PF00155"/>
    </source>
</evidence>
<dbReference type="InterPro" id="IPR015422">
    <property type="entry name" value="PyrdxlP-dep_Trfase_small"/>
</dbReference>
<evidence type="ECO:0000313" key="9">
    <source>
        <dbReference type="Proteomes" id="UP000484164"/>
    </source>
</evidence>
<keyword evidence="9" id="KW-1185">Reference proteome</keyword>
<keyword evidence="8" id="KW-0032">Aminotransferase</keyword>
<evidence type="ECO:0000256" key="5">
    <source>
        <dbReference type="ARBA" id="ARBA00022898"/>
    </source>
</evidence>
<keyword evidence="5 6" id="KW-0663">Pyridoxal phosphate</keyword>
<dbReference type="OrthoDB" id="9807157at2"/>
<accession>A0A6L3ZDQ0</accession>
<evidence type="ECO:0000256" key="1">
    <source>
        <dbReference type="ARBA" id="ARBA00001933"/>
    </source>
</evidence>
<organism evidence="8 9">
    <name type="scientific">Phaeocystidibacter marisrubri</name>
    <dbReference type="NCBI Taxonomy" id="1577780"/>
    <lineage>
        <taxon>Bacteria</taxon>
        <taxon>Pseudomonadati</taxon>
        <taxon>Bacteroidota</taxon>
        <taxon>Flavobacteriia</taxon>
        <taxon>Flavobacteriales</taxon>
        <taxon>Phaeocystidibacteraceae</taxon>
        <taxon>Phaeocystidibacter</taxon>
    </lineage>
</organism>
<dbReference type="EMBL" id="WBVQ01000002">
    <property type="protein sequence ID" value="KAB2815522.1"/>
    <property type="molecule type" value="Genomic_DNA"/>
</dbReference>
<dbReference type="Proteomes" id="UP000484164">
    <property type="component" value="Unassembled WGS sequence"/>
</dbReference>
<comment type="caution">
    <text evidence="8">The sequence shown here is derived from an EMBL/GenBank/DDBJ whole genome shotgun (WGS) entry which is preliminary data.</text>
</comment>
<sequence>MLRISTAPFPCTSLPLSSMKTILNSIQATLHSVEENARLRVLSTYGDGVDFFSNDYLGLAQQNVALNSDFKHGAGGSRLISGNHEEYGVTERYLAKTFGYEAAVIFPTGYMTNLGLLSSLPQRSDVVLYDELCHASIRDGLRLSHAKTNKFSHNDTAHLKKLIDQHANQAPHVYVVVESVYSMDGDMAPLVEMAEICNLPNVGLIVDEAHAVGVYGWGLVASHQLQDSVFATVVTFSKALGLHGGAVLSHSILKDFLVNHARSLIYTTGLPPETVHRIRAHFELLETEGPERRAALEKNIQFFKNNLNNLAASQLIPSQTPIQALVIGNHVAAVQLENVLLSGGLLTKAILHPTVPSGTERIRISLHSYNTEAEISMLCQRLNEYFEE</sequence>
<evidence type="ECO:0000256" key="2">
    <source>
        <dbReference type="ARBA" id="ARBA00005189"/>
    </source>
</evidence>
<dbReference type="InterPro" id="IPR004839">
    <property type="entry name" value="Aminotransferase_I/II_large"/>
</dbReference>
<dbReference type="InterPro" id="IPR050087">
    <property type="entry name" value="AON_synthase_class-II"/>
</dbReference>
<dbReference type="InterPro" id="IPR015421">
    <property type="entry name" value="PyrdxlP-dep_Trfase_major"/>
</dbReference>
<evidence type="ECO:0000313" key="8">
    <source>
        <dbReference type="EMBL" id="KAB2815522.1"/>
    </source>
</evidence>
<dbReference type="GO" id="GO:0009102">
    <property type="term" value="P:biotin biosynthetic process"/>
    <property type="evidence" value="ECO:0007669"/>
    <property type="project" value="TreeGrafter"/>
</dbReference>
<dbReference type="GO" id="GO:0008483">
    <property type="term" value="F:transaminase activity"/>
    <property type="evidence" value="ECO:0007669"/>
    <property type="project" value="UniProtKB-KW"/>
</dbReference>
<dbReference type="PANTHER" id="PTHR13693">
    <property type="entry name" value="CLASS II AMINOTRANSFERASE/8-AMINO-7-OXONONANOATE SYNTHASE"/>
    <property type="match status" value="1"/>
</dbReference>
<evidence type="ECO:0000256" key="4">
    <source>
        <dbReference type="ARBA" id="ARBA00022679"/>
    </source>
</evidence>
<keyword evidence="4 8" id="KW-0808">Transferase</keyword>
<proteinExistence type="inferred from homology"/>
<evidence type="ECO:0000256" key="6">
    <source>
        <dbReference type="RuleBase" id="RU003693"/>
    </source>
</evidence>
<dbReference type="Gene3D" id="3.90.1150.10">
    <property type="entry name" value="Aspartate Aminotransferase, domain 1"/>
    <property type="match status" value="1"/>
</dbReference>
<dbReference type="Gene3D" id="3.40.640.10">
    <property type="entry name" value="Type I PLP-dependent aspartate aminotransferase-like (Major domain)"/>
    <property type="match status" value="1"/>
</dbReference>
<dbReference type="AlphaFoldDB" id="A0A6L3ZDQ0"/>
<evidence type="ECO:0000256" key="3">
    <source>
        <dbReference type="ARBA" id="ARBA00010008"/>
    </source>
</evidence>
<name>A0A6L3ZDQ0_9FLAO</name>
<reference evidence="8 9" key="1">
    <citation type="submission" date="2019-10" db="EMBL/GenBank/DDBJ databases">
        <title>Genome sequence of Phaeocystidibacter marisrubri JCM30614 (type strain).</title>
        <authorList>
            <person name="Bowman J.P."/>
        </authorList>
    </citation>
    <scope>NUCLEOTIDE SEQUENCE [LARGE SCALE GENOMIC DNA]</scope>
    <source>
        <strain evidence="8 9">JCM 30614</strain>
    </source>
</reference>
<protein>
    <submittedName>
        <fullName evidence="8">Aminotransferase class I/II-fold pyridoxal phosphate-dependent enzyme</fullName>
    </submittedName>
</protein>
<dbReference type="InterPro" id="IPR001917">
    <property type="entry name" value="Aminotrans_II_pyridoxalP_BS"/>
</dbReference>